<gene>
    <name evidence="2" type="ORF">METZ01_LOCUS41925</name>
</gene>
<dbReference type="Pfam" id="PF13230">
    <property type="entry name" value="GATase_4"/>
    <property type="match status" value="1"/>
</dbReference>
<dbReference type="InterPro" id="IPR029055">
    <property type="entry name" value="Ntn_hydrolases_N"/>
</dbReference>
<protein>
    <submittedName>
        <fullName evidence="2">Uncharacterized protein</fullName>
    </submittedName>
</protein>
<name>A0A381RBT4_9ZZZZ</name>
<dbReference type="InterPro" id="IPR026869">
    <property type="entry name" value="EgtC-like"/>
</dbReference>
<evidence type="ECO:0000313" key="2">
    <source>
        <dbReference type="EMBL" id="SUZ89071.1"/>
    </source>
</evidence>
<dbReference type="AlphaFoldDB" id="A0A381RBT4"/>
<organism evidence="2">
    <name type="scientific">marine metagenome</name>
    <dbReference type="NCBI Taxonomy" id="408172"/>
    <lineage>
        <taxon>unclassified sequences</taxon>
        <taxon>metagenomes</taxon>
        <taxon>ecological metagenomes</taxon>
    </lineage>
</organism>
<accession>A0A381RBT4</accession>
<dbReference type="Gene3D" id="3.60.20.10">
    <property type="entry name" value="Glutamine Phosphoribosylpyrophosphate, subunit 1, domain 1"/>
    <property type="match status" value="1"/>
</dbReference>
<sequence length="129" mass="14198">MDLISRFAKKIRSYGPANFIYADGDALFVHGHERIQADGKIAPPGLFKLCRFCQSEKSQATSKNELQKFGSKVQQVSLVASVPLSGEEWTRLESGELLAIRDGRVIMEENSSGDREPCLKTTALLSAPL</sequence>
<reference evidence="2" key="1">
    <citation type="submission" date="2018-05" db="EMBL/GenBank/DDBJ databases">
        <authorList>
            <person name="Lanie J.A."/>
            <person name="Ng W.-L."/>
            <person name="Kazmierczak K.M."/>
            <person name="Andrzejewski T.M."/>
            <person name="Davidsen T.M."/>
            <person name="Wayne K.J."/>
            <person name="Tettelin H."/>
            <person name="Glass J.I."/>
            <person name="Rusch D."/>
            <person name="Podicherti R."/>
            <person name="Tsui H.-C.T."/>
            <person name="Winkler M.E."/>
        </authorList>
    </citation>
    <scope>NUCLEOTIDE SEQUENCE</scope>
</reference>
<keyword evidence="1" id="KW-0315">Glutamine amidotransferase</keyword>
<evidence type="ECO:0000256" key="1">
    <source>
        <dbReference type="ARBA" id="ARBA00022962"/>
    </source>
</evidence>
<proteinExistence type="predicted"/>
<dbReference type="EMBL" id="UINC01001802">
    <property type="protein sequence ID" value="SUZ89071.1"/>
    <property type="molecule type" value="Genomic_DNA"/>
</dbReference>